<evidence type="ECO:0000256" key="7">
    <source>
        <dbReference type="ARBA" id="ARBA00022741"/>
    </source>
</evidence>
<dbReference type="CDD" id="cd00009">
    <property type="entry name" value="AAA"/>
    <property type="match status" value="1"/>
</dbReference>
<evidence type="ECO:0000256" key="6">
    <source>
        <dbReference type="ARBA" id="ARBA00022723"/>
    </source>
</evidence>
<dbReference type="EC" id="2.7.7.7" evidence="2"/>
<comment type="similarity">
    <text evidence="1">Belongs to the DnaX/STICHEL family.</text>
</comment>
<dbReference type="GO" id="GO:0003887">
    <property type="term" value="F:DNA-directed DNA polymerase activity"/>
    <property type="evidence" value="ECO:0007669"/>
    <property type="project" value="UniProtKB-KW"/>
</dbReference>
<dbReference type="Gene3D" id="3.40.50.300">
    <property type="entry name" value="P-loop containing nucleotide triphosphate hydrolases"/>
    <property type="match status" value="1"/>
</dbReference>
<keyword evidence="6" id="KW-0479">Metal-binding</keyword>
<name>A0A4P6ZLX9_9LACO</name>
<dbReference type="Proteomes" id="UP000294321">
    <property type="component" value="Chromosome"/>
</dbReference>
<dbReference type="InterPro" id="IPR027417">
    <property type="entry name" value="P-loop_NTPase"/>
</dbReference>
<dbReference type="RefSeq" id="WP_133442394.1">
    <property type="nucleotide sequence ID" value="NZ_CP034726.1"/>
</dbReference>
<evidence type="ECO:0000313" key="14">
    <source>
        <dbReference type="EMBL" id="QBP18836.1"/>
    </source>
</evidence>
<feature type="compositionally biased region" description="Basic residues" evidence="12">
    <location>
        <begin position="597"/>
        <end position="606"/>
    </location>
</feature>
<evidence type="ECO:0000256" key="1">
    <source>
        <dbReference type="ARBA" id="ARBA00006360"/>
    </source>
</evidence>
<dbReference type="InterPro" id="IPR045085">
    <property type="entry name" value="HLD_clamp_pol_III_gamma_tau"/>
</dbReference>
<keyword evidence="5" id="KW-0235">DNA replication</keyword>
<dbReference type="InterPro" id="IPR050238">
    <property type="entry name" value="DNA_Rep/Repair_Clamp_Loader"/>
</dbReference>
<evidence type="ECO:0000256" key="3">
    <source>
        <dbReference type="ARBA" id="ARBA00022679"/>
    </source>
</evidence>
<protein>
    <recommendedName>
        <fullName evidence="2">DNA-directed DNA polymerase</fullName>
        <ecNumber evidence="2">2.7.7.7</ecNumber>
    </recommendedName>
</protein>
<keyword evidence="10" id="KW-0239">DNA-directed DNA polymerase</keyword>
<dbReference type="Gene3D" id="1.10.8.60">
    <property type="match status" value="1"/>
</dbReference>
<evidence type="ECO:0000256" key="5">
    <source>
        <dbReference type="ARBA" id="ARBA00022705"/>
    </source>
</evidence>
<proteinExistence type="inferred from homology"/>
<dbReference type="InterPro" id="IPR008921">
    <property type="entry name" value="DNA_pol3_clamp-load_cplx_C"/>
</dbReference>
<dbReference type="GO" id="GO:0046872">
    <property type="term" value="F:metal ion binding"/>
    <property type="evidence" value="ECO:0007669"/>
    <property type="project" value="UniProtKB-KW"/>
</dbReference>
<dbReference type="InterPro" id="IPR012763">
    <property type="entry name" value="DNA_pol_III_sug/sutau_N"/>
</dbReference>
<gene>
    <name evidence="14" type="primary">dnaX</name>
    <name evidence="14" type="ORF">ELX58_06950</name>
</gene>
<evidence type="ECO:0000256" key="8">
    <source>
        <dbReference type="ARBA" id="ARBA00022833"/>
    </source>
</evidence>
<keyword evidence="8" id="KW-0862">Zinc</keyword>
<dbReference type="FunFam" id="1.10.8.60:FF:000013">
    <property type="entry name" value="DNA polymerase III subunit gamma/tau"/>
    <property type="match status" value="1"/>
</dbReference>
<feature type="compositionally biased region" description="Low complexity" evidence="12">
    <location>
        <begin position="563"/>
        <end position="594"/>
    </location>
</feature>
<evidence type="ECO:0000313" key="15">
    <source>
        <dbReference type="Proteomes" id="UP000294321"/>
    </source>
</evidence>
<evidence type="ECO:0000256" key="10">
    <source>
        <dbReference type="ARBA" id="ARBA00022932"/>
    </source>
</evidence>
<dbReference type="GO" id="GO:0006261">
    <property type="term" value="P:DNA-templated DNA replication"/>
    <property type="evidence" value="ECO:0007669"/>
    <property type="project" value="TreeGrafter"/>
</dbReference>
<organism evidence="14 15">
    <name type="scientific">Acetilactobacillus jinshanensis</name>
    <dbReference type="NCBI Taxonomy" id="1720083"/>
    <lineage>
        <taxon>Bacteria</taxon>
        <taxon>Bacillati</taxon>
        <taxon>Bacillota</taxon>
        <taxon>Bacilli</taxon>
        <taxon>Lactobacillales</taxon>
        <taxon>Lactobacillaceae</taxon>
        <taxon>Acetilactobacillus</taxon>
    </lineage>
</organism>
<dbReference type="Pfam" id="PF22608">
    <property type="entry name" value="DNAX_ATPase_lid"/>
    <property type="match status" value="1"/>
</dbReference>
<dbReference type="EMBL" id="CP034726">
    <property type="protein sequence ID" value="QBP18836.1"/>
    <property type="molecule type" value="Genomic_DNA"/>
</dbReference>
<dbReference type="CDD" id="cd18137">
    <property type="entry name" value="HLD_clamp_pol_III_gamma_tau"/>
    <property type="match status" value="1"/>
</dbReference>
<sequence length="625" mass="69906">MSYRALYRVWRPQRFDELIGQQVITQTLKNAITTGQISHAYLFAGPRGTGKTSAAKIFAKAVNCPNQKDGEPCNHCPICKAITAGKLNDVIEIDAASNNGVDEIRNVRDKAKYAPTQAKYKVYIIDEVHMLSTGAFNALLKTLEEPPAHVIFIMATTEPQKIPATIISRTQRFNFQRIQPADILSRMQYILKHEKVTYDDKALKVIARSAEGGMRDALSILDEVMSYGKDHVSYHNALEVTGSVTKDLLYRYLKEVADHDVKDALADVQQILDSGKDANQFVEELINYCQDILLYQQSPQMVLKKELGIVDDNFKNLAKKINPDLIYKIIGRVDSVEERMRFTVHPDVYLEVLTVRIATIHNQSSQSSQVNSKTDEAITDLAHQVNDLKTKVEWLQSHRTAPASSNSAQASHQQSSSQTTSESPSSRSVNVDLAKVYPILNKATRPDLNRMKSAWNQIVRKLPVTERAMMSVSKPVAASKKGIVVAFAYSFFYERASENQNLINTLSSDLDQIVGNLPSVVFVPDDQWPKIRRDYYMKHRPQVVKNRTPSVRSADSVATTPKSQPSSVVSVSHSNSQLMSSSAQVSSVAPQSSESPKKKRARLSKQKAVKIFGKDINKILKIKDD</sequence>
<keyword evidence="7" id="KW-0547">Nucleotide-binding</keyword>
<dbReference type="SUPFAM" id="SSF48019">
    <property type="entry name" value="post-AAA+ oligomerization domain-like"/>
    <property type="match status" value="1"/>
</dbReference>
<dbReference type="Gene3D" id="1.20.272.10">
    <property type="match status" value="1"/>
</dbReference>
<reference evidence="15" key="1">
    <citation type="submission" date="2018-12" db="EMBL/GenBank/DDBJ databases">
        <title>A new species of lactobacillus.</title>
        <authorList>
            <person name="Jian Y."/>
            <person name="Xin L."/>
            <person name="Hong Z.J."/>
            <person name="Ming L.Z."/>
            <person name="Hong X.Z."/>
        </authorList>
    </citation>
    <scope>NUCLEOTIDE SEQUENCE [LARGE SCALE GENOMIC DNA]</scope>
    <source>
        <strain evidence="15">HSLZ-75</strain>
    </source>
</reference>
<feature type="region of interest" description="Disordered" evidence="12">
    <location>
        <begin position="542"/>
        <end position="606"/>
    </location>
</feature>
<dbReference type="PANTHER" id="PTHR11669:SF0">
    <property type="entry name" value="PROTEIN STICHEL-LIKE 2"/>
    <property type="match status" value="1"/>
</dbReference>
<dbReference type="PANTHER" id="PTHR11669">
    <property type="entry name" value="REPLICATION FACTOR C / DNA POLYMERASE III GAMMA-TAU SUBUNIT"/>
    <property type="match status" value="1"/>
</dbReference>
<evidence type="ECO:0000256" key="2">
    <source>
        <dbReference type="ARBA" id="ARBA00012417"/>
    </source>
</evidence>
<dbReference type="GO" id="GO:0009360">
    <property type="term" value="C:DNA polymerase III complex"/>
    <property type="evidence" value="ECO:0007669"/>
    <property type="project" value="InterPro"/>
</dbReference>
<keyword evidence="3 14" id="KW-0808">Transferase</keyword>
<dbReference type="NCBIfam" id="TIGR02397">
    <property type="entry name" value="dnaX_nterm"/>
    <property type="match status" value="1"/>
</dbReference>
<dbReference type="SMART" id="SM00382">
    <property type="entry name" value="AAA"/>
    <property type="match status" value="1"/>
</dbReference>
<dbReference type="OrthoDB" id="9810148at2"/>
<feature type="domain" description="AAA+ ATPase" evidence="13">
    <location>
        <begin position="37"/>
        <end position="185"/>
    </location>
</feature>
<evidence type="ECO:0000259" key="13">
    <source>
        <dbReference type="SMART" id="SM00382"/>
    </source>
</evidence>
<dbReference type="PRINTS" id="PR00300">
    <property type="entry name" value="CLPPROTEASEA"/>
</dbReference>
<evidence type="ECO:0000256" key="11">
    <source>
        <dbReference type="ARBA" id="ARBA00049244"/>
    </source>
</evidence>
<dbReference type="Pfam" id="PF13177">
    <property type="entry name" value="DNA_pol3_delta2"/>
    <property type="match status" value="1"/>
</dbReference>
<dbReference type="Pfam" id="PF12169">
    <property type="entry name" value="DNA_pol3_gamma3"/>
    <property type="match status" value="1"/>
</dbReference>
<evidence type="ECO:0000256" key="9">
    <source>
        <dbReference type="ARBA" id="ARBA00022840"/>
    </source>
</evidence>
<keyword evidence="9" id="KW-0067">ATP-binding</keyword>
<dbReference type="InterPro" id="IPR003593">
    <property type="entry name" value="AAA+_ATPase"/>
</dbReference>
<feature type="compositionally biased region" description="Low complexity" evidence="12">
    <location>
        <begin position="400"/>
        <end position="428"/>
    </location>
</feature>
<dbReference type="InterPro" id="IPR022754">
    <property type="entry name" value="DNA_pol_III_gamma-3"/>
</dbReference>
<evidence type="ECO:0000256" key="12">
    <source>
        <dbReference type="SAM" id="MobiDB-lite"/>
    </source>
</evidence>
<dbReference type="SUPFAM" id="SSF52540">
    <property type="entry name" value="P-loop containing nucleoside triphosphate hydrolases"/>
    <property type="match status" value="1"/>
</dbReference>
<dbReference type="NCBIfam" id="NF004046">
    <property type="entry name" value="PRK05563.1"/>
    <property type="match status" value="1"/>
</dbReference>
<feature type="compositionally biased region" description="Polar residues" evidence="12">
    <location>
        <begin position="545"/>
        <end position="562"/>
    </location>
</feature>
<dbReference type="KEGG" id="lji:ELX58_06950"/>
<feature type="region of interest" description="Disordered" evidence="12">
    <location>
        <begin position="399"/>
        <end position="428"/>
    </location>
</feature>
<keyword evidence="4 14" id="KW-0548">Nucleotidyltransferase</keyword>
<dbReference type="InterPro" id="IPR001270">
    <property type="entry name" value="ClpA/B"/>
</dbReference>
<dbReference type="AlphaFoldDB" id="A0A4P6ZLX9"/>
<evidence type="ECO:0000256" key="4">
    <source>
        <dbReference type="ARBA" id="ARBA00022695"/>
    </source>
</evidence>
<keyword evidence="15" id="KW-1185">Reference proteome</keyword>
<dbReference type="GO" id="GO:0005524">
    <property type="term" value="F:ATP binding"/>
    <property type="evidence" value="ECO:0007669"/>
    <property type="project" value="UniProtKB-KW"/>
</dbReference>
<comment type="catalytic activity">
    <reaction evidence="11">
        <text>DNA(n) + a 2'-deoxyribonucleoside 5'-triphosphate = DNA(n+1) + diphosphate</text>
        <dbReference type="Rhea" id="RHEA:22508"/>
        <dbReference type="Rhea" id="RHEA-COMP:17339"/>
        <dbReference type="Rhea" id="RHEA-COMP:17340"/>
        <dbReference type="ChEBI" id="CHEBI:33019"/>
        <dbReference type="ChEBI" id="CHEBI:61560"/>
        <dbReference type="ChEBI" id="CHEBI:173112"/>
        <dbReference type="EC" id="2.7.7.7"/>
    </reaction>
</comment>
<dbReference type="GO" id="GO:0003677">
    <property type="term" value="F:DNA binding"/>
    <property type="evidence" value="ECO:0007669"/>
    <property type="project" value="InterPro"/>
</dbReference>
<dbReference type="FunFam" id="3.40.50.300:FF:000014">
    <property type="entry name" value="DNA polymerase III subunit gamma/tau"/>
    <property type="match status" value="1"/>
</dbReference>
<accession>A0A4P6ZLX9</accession>